<accession>A0AAV0SXW4</accession>
<organism evidence="1 2">
    <name type="scientific">Peronospora destructor</name>
    <dbReference type="NCBI Taxonomy" id="86335"/>
    <lineage>
        <taxon>Eukaryota</taxon>
        <taxon>Sar</taxon>
        <taxon>Stramenopiles</taxon>
        <taxon>Oomycota</taxon>
        <taxon>Peronosporomycetes</taxon>
        <taxon>Peronosporales</taxon>
        <taxon>Peronosporaceae</taxon>
        <taxon>Peronospora</taxon>
    </lineage>
</organism>
<protein>
    <submittedName>
        <fullName evidence="1">Uncharacterized protein</fullName>
    </submittedName>
</protein>
<evidence type="ECO:0000313" key="1">
    <source>
        <dbReference type="EMBL" id="CAI5710181.1"/>
    </source>
</evidence>
<sequence>MKLFVPALPEGSNYSIEVLAIVEPADDYTSDNLLRILFALPLRHQQSETRGNAIVNPHVVAGVLRGLKQIWKRVAQTMVEICEVNNDDVVLYNQGLNEQEMYLLPRSRTNLNLPTHDELASKLIEAIVAMYR</sequence>
<evidence type="ECO:0000313" key="2">
    <source>
        <dbReference type="Proteomes" id="UP001162029"/>
    </source>
</evidence>
<name>A0AAV0SXW4_9STRA</name>
<gene>
    <name evidence="1" type="ORF">PDE001_LOCUS396</name>
</gene>
<reference evidence="1" key="1">
    <citation type="submission" date="2022-12" db="EMBL/GenBank/DDBJ databases">
        <authorList>
            <person name="Webb A."/>
        </authorList>
    </citation>
    <scope>NUCLEOTIDE SEQUENCE</scope>
    <source>
        <strain evidence="1">Pd1</strain>
    </source>
</reference>
<comment type="caution">
    <text evidence="1">The sequence shown here is derived from an EMBL/GenBank/DDBJ whole genome shotgun (WGS) entry which is preliminary data.</text>
</comment>
<proteinExistence type="predicted"/>
<dbReference type="Proteomes" id="UP001162029">
    <property type="component" value="Unassembled WGS sequence"/>
</dbReference>
<dbReference type="AlphaFoldDB" id="A0AAV0SXW4"/>
<keyword evidence="2" id="KW-1185">Reference proteome</keyword>
<dbReference type="EMBL" id="CANTFM010000066">
    <property type="protein sequence ID" value="CAI5710181.1"/>
    <property type="molecule type" value="Genomic_DNA"/>
</dbReference>